<comment type="caution">
    <text evidence="1">The sequence shown here is derived from an EMBL/GenBank/DDBJ whole genome shotgun (WGS) entry which is preliminary data.</text>
</comment>
<sequence>MNETADGEAMDLPRDFDAAVDETGLGQKGVAQLGGWAIPTVNRWCRQREKDHRDVPRDAWAVVLAFRKLSRKKQAELMAELDLVAPPKPKGGGEPGEPGS</sequence>
<gene>
    <name evidence="1" type="ORF">F1189_13610</name>
</gene>
<proteinExistence type="predicted"/>
<evidence type="ECO:0000313" key="1">
    <source>
        <dbReference type="EMBL" id="KAA5611595.1"/>
    </source>
</evidence>
<dbReference type="AlphaFoldDB" id="A0A5M6IW10"/>
<keyword evidence="2" id="KW-1185">Reference proteome</keyword>
<reference evidence="1 2" key="1">
    <citation type="submission" date="2019-09" db="EMBL/GenBank/DDBJ databases">
        <title>Genome sequence of Rhodovastum atsumiense, a diverse member of the Acetobacteraceae family of non-sulfur purple photosynthetic bacteria.</title>
        <authorList>
            <person name="Meyer T."/>
            <person name="Kyndt J."/>
        </authorList>
    </citation>
    <scope>NUCLEOTIDE SEQUENCE [LARGE SCALE GENOMIC DNA]</scope>
    <source>
        <strain evidence="1 2">DSM 21279</strain>
    </source>
</reference>
<dbReference type="EMBL" id="VWPK01000019">
    <property type="protein sequence ID" value="KAA5611595.1"/>
    <property type="molecule type" value="Genomic_DNA"/>
</dbReference>
<dbReference type="OrthoDB" id="8234974at2"/>
<dbReference type="RefSeq" id="WP_150041369.1">
    <property type="nucleotide sequence ID" value="NZ_OW485606.1"/>
</dbReference>
<name>A0A5M6IW10_9PROT</name>
<evidence type="ECO:0000313" key="2">
    <source>
        <dbReference type="Proteomes" id="UP000325255"/>
    </source>
</evidence>
<organism evidence="1 2">
    <name type="scientific">Rhodovastum atsumiense</name>
    <dbReference type="NCBI Taxonomy" id="504468"/>
    <lineage>
        <taxon>Bacteria</taxon>
        <taxon>Pseudomonadati</taxon>
        <taxon>Pseudomonadota</taxon>
        <taxon>Alphaproteobacteria</taxon>
        <taxon>Acetobacterales</taxon>
        <taxon>Acetobacteraceae</taxon>
        <taxon>Rhodovastum</taxon>
    </lineage>
</organism>
<accession>A0A5M6IW10</accession>
<dbReference type="Proteomes" id="UP000325255">
    <property type="component" value="Unassembled WGS sequence"/>
</dbReference>
<protein>
    <submittedName>
        <fullName evidence="1">Uncharacterized protein</fullName>
    </submittedName>
</protein>